<evidence type="ECO:0000313" key="1">
    <source>
        <dbReference type="Proteomes" id="UP000887580"/>
    </source>
</evidence>
<proteinExistence type="predicted"/>
<protein>
    <submittedName>
        <fullName evidence="2">Uncharacterized protein</fullName>
    </submittedName>
</protein>
<dbReference type="Proteomes" id="UP000887580">
    <property type="component" value="Unplaced"/>
</dbReference>
<dbReference type="WBParaSite" id="PS1159_v2.g3823.t1">
    <property type="protein sequence ID" value="PS1159_v2.g3823.t1"/>
    <property type="gene ID" value="PS1159_v2.g3823"/>
</dbReference>
<accession>A0AC35GCC5</accession>
<organism evidence="1 2">
    <name type="scientific">Panagrolaimus sp. PS1159</name>
    <dbReference type="NCBI Taxonomy" id="55785"/>
    <lineage>
        <taxon>Eukaryota</taxon>
        <taxon>Metazoa</taxon>
        <taxon>Ecdysozoa</taxon>
        <taxon>Nematoda</taxon>
        <taxon>Chromadorea</taxon>
        <taxon>Rhabditida</taxon>
        <taxon>Tylenchina</taxon>
        <taxon>Panagrolaimomorpha</taxon>
        <taxon>Panagrolaimoidea</taxon>
        <taxon>Panagrolaimidae</taxon>
        <taxon>Panagrolaimus</taxon>
    </lineage>
</organism>
<reference evidence="2" key="1">
    <citation type="submission" date="2022-11" db="UniProtKB">
        <authorList>
            <consortium name="WormBaseParasite"/>
        </authorList>
    </citation>
    <scope>IDENTIFICATION</scope>
</reference>
<sequence>YMHVRDFDFKEPTTLSLNATFAGKDETFWWKKDNHAMLQKAVKFVGKNVKIDMLNSAKNDPYYFRVGTVQPIPALNFEFGPKCHGSTFDIYVNLRDSPECKSTIRLTQTGFKFSTNTFSTFISADPSPTSLVLVYDSKQHVFVKVNQPLSISKFPACAEDRLFAADQFVIQVEHVEKTVDCKKAEIWIRKSDFVKDIEVLVNKNQFHGENATT</sequence>
<evidence type="ECO:0000313" key="2">
    <source>
        <dbReference type="WBParaSite" id="PS1159_v2.g3823.t1"/>
    </source>
</evidence>
<name>A0AC35GCC5_9BILA</name>